<dbReference type="PRINTS" id="PR00098">
    <property type="entry name" value="CPSASE"/>
</dbReference>
<proteinExistence type="predicted"/>
<organism evidence="5 6">
    <name type="scientific">Amborella trichopoda</name>
    <dbReference type="NCBI Taxonomy" id="13333"/>
    <lineage>
        <taxon>Eukaryota</taxon>
        <taxon>Viridiplantae</taxon>
        <taxon>Streptophyta</taxon>
        <taxon>Embryophyta</taxon>
        <taxon>Tracheophyta</taxon>
        <taxon>Spermatophyta</taxon>
        <taxon>Magnoliopsida</taxon>
        <taxon>Amborellales</taxon>
        <taxon>Amborellaceae</taxon>
        <taxon>Amborella</taxon>
    </lineage>
</organism>
<dbReference type="Gramene" id="ERN11910">
    <property type="protein sequence ID" value="ERN11910"/>
    <property type="gene ID" value="AMTR_s00020p00226860"/>
</dbReference>
<evidence type="ECO:0000259" key="4">
    <source>
        <dbReference type="PROSITE" id="PS00866"/>
    </source>
</evidence>
<reference evidence="6" key="1">
    <citation type="journal article" date="2013" name="Science">
        <title>The Amborella genome and the evolution of flowering plants.</title>
        <authorList>
            <consortium name="Amborella Genome Project"/>
        </authorList>
    </citation>
    <scope>NUCLEOTIDE SEQUENCE [LARGE SCALE GENOMIC DNA]</scope>
</reference>
<dbReference type="EMBL" id="KI392664">
    <property type="protein sequence ID" value="ERN11910.1"/>
    <property type="molecule type" value="Genomic_DNA"/>
</dbReference>
<dbReference type="AlphaFoldDB" id="W1PWY9"/>
<evidence type="ECO:0000256" key="3">
    <source>
        <dbReference type="ARBA" id="ARBA00022840"/>
    </source>
</evidence>
<dbReference type="GO" id="GO:0005524">
    <property type="term" value="F:ATP binding"/>
    <property type="evidence" value="ECO:0007669"/>
    <property type="project" value="UniProtKB-KW"/>
</dbReference>
<dbReference type="HOGENOM" id="CLU_2018288_0_0_1"/>
<gene>
    <name evidence="5" type="ORF">AMTR_s00020p00226860</name>
</gene>
<evidence type="ECO:0000256" key="1">
    <source>
        <dbReference type="ARBA" id="ARBA00022598"/>
    </source>
</evidence>
<dbReference type="InterPro" id="IPR005483">
    <property type="entry name" value="CPSase_dom"/>
</dbReference>
<dbReference type="Pfam" id="PF02786">
    <property type="entry name" value="CPSase_L_D2"/>
    <property type="match status" value="1"/>
</dbReference>
<keyword evidence="3" id="KW-0067">ATP-binding</keyword>
<dbReference type="Gene3D" id="3.30.470.20">
    <property type="entry name" value="ATP-grasp fold, B domain"/>
    <property type="match status" value="1"/>
</dbReference>
<name>W1PWY9_AMBTC</name>
<evidence type="ECO:0000313" key="6">
    <source>
        <dbReference type="Proteomes" id="UP000017836"/>
    </source>
</evidence>
<keyword evidence="2" id="KW-0547">Nucleotide-binding</keyword>
<sequence length="123" mass="13109">MANIGLKTPPSSIGTTLEECLDIDNFIGEFPLIIRSAFTLGGIGGGIAYNREEFEAICKSGLAASLTSQVLVEKSLLGCKEYELEVMRDLADNVVIICSIENIDPMGVHTGDSITVAPAQNFD</sequence>
<dbReference type="PANTHER" id="PTHR11405:SF53">
    <property type="entry name" value="CARBAMOYL-PHOSPHATE SYNTHASE [AMMONIA], MITOCHONDRIAL"/>
    <property type="match status" value="1"/>
</dbReference>
<keyword evidence="6" id="KW-1185">Reference proteome</keyword>
<dbReference type="SUPFAM" id="SSF56059">
    <property type="entry name" value="Glutathione synthetase ATP-binding domain-like"/>
    <property type="match status" value="1"/>
</dbReference>
<dbReference type="Proteomes" id="UP000017836">
    <property type="component" value="Unassembled WGS sequence"/>
</dbReference>
<dbReference type="PROSITE" id="PS00866">
    <property type="entry name" value="CPSASE_1"/>
    <property type="match status" value="1"/>
</dbReference>
<protein>
    <recommendedName>
        <fullName evidence="4">Carbamoyl phosphate synthase ATP-binding domain-containing protein</fullName>
    </recommendedName>
</protein>
<dbReference type="PANTHER" id="PTHR11405">
    <property type="entry name" value="CARBAMOYLTRANSFERASE FAMILY MEMBER"/>
    <property type="match status" value="1"/>
</dbReference>
<feature type="domain" description="Carbamoyl phosphate synthase ATP-binding" evidence="4">
    <location>
        <begin position="30"/>
        <end position="44"/>
    </location>
</feature>
<dbReference type="eggNOG" id="KOG0370">
    <property type="taxonomic scope" value="Eukaryota"/>
</dbReference>
<dbReference type="STRING" id="13333.W1PWY9"/>
<dbReference type="GO" id="GO:0016874">
    <property type="term" value="F:ligase activity"/>
    <property type="evidence" value="ECO:0007669"/>
    <property type="project" value="UniProtKB-KW"/>
</dbReference>
<dbReference type="InterPro" id="IPR005479">
    <property type="entry name" value="CPAse_ATP-bd"/>
</dbReference>
<evidence type="ECO:0000313" key="5">
    <source>
        <dbReference type="EMBL" id="ERN11910.1"/>
    </source>
</evidence>
<keyword evidence="1" id="KW-0436">Ligase</keyword>
<accession>W1PWY9</accession>
<evidence type="ECO:0000256" key="2">
    <source>
        <dbReference type="ARBA" id="ARBA00022741"/>
    </source>
</evidence>